<protein>
    <recommendedName>
        <fullName evidence="4">Alpha-soluble NSF attachment protein</fullName>
    </recommendedName>
</protein>
<organism evidence="2 3">
    <name type="scientific">Leucocoprinus leucothites</name>
    <dbReference type="NCBI Taxonomy" id="201217"/>
    <lineage>
        <taxon>Eukaryota</taxon>
        <taxon>Fungi</taxon>
        <taxon>Dikarya</taxon>
        <taxon>Basidiomycota</taxon>
        <taxon>Agaricomycotina</taxon>
        <taxon>Agaricomycetes</taxon>
        <taxon>Agaricomycetidae</taxon>
        <taxon>Agaricales</taxon>
        <taxon>Agaricineae</taxon>
        <taxon>Agaricaceae</taxon>
        <taxon>Leucocoprinus</taxon>
    </lineage>
</organism>
<dbReference type="Proteomes" id="UP000559027">
    <property type="component" value="Unassembled WGS sequence"/>
</dbReference>
<keyword evidence="3" id="KW-1185">Reference proteome</keyword>
<sequence length="145" mass="16070">MSAQSPARILLAEGDKKANSSTSANFEEAGELYQQAANSFKSEKLLREAGDAFAREAGCWEKCNKAKEAANARWNAGNAFKNAWWNAGKAYGKDDPNRHHLFQSDPLWQEAVHGKEIARDLNDLRKACELLVKAGDWYAQEDAPA</sequence>
<dbReference type="AlphaFoldDB" id="A0A8H5LJX8"/>
<dbReference type="EMBL" id="JAACJO010000004">
    <property type="protein sequence ID" value="KAF5359813.1"/>
    <property type="molecule type" value="Genomic_DNA"/>
</dbReference>
<dbReference type="SUPFAM" id="SSF48452">
    <property type="entry name" value="TPR-like"/>
    <property type="match status" value="1"/>
</dbReference>
<dbReference type="Gene3D" id="1.25.40.10">
    <property type="entry name" value="Tetratricopeptide repeat domain"/>
    <property type="match status" value="1"/>
</dbReference>
<dbReference type="InterPro" id="IPR011990">
    <property type="entry name" value="TPR-like_helical_dom_sf"/>
</dbReference>
<evidence type="ECO:0000313" key="2">
    <source>
        <dbReference type="EMBL" id="KAF5359813.1"/>
    </source>
</evidence>
<dbReference type="Pfam" id="PF14938">
    <property type="entry name" value="SNAP"/>
    <property type="match status" value="1"/>
</dbReference>
<evidence type="ECO:0000313" key="3">
    <source>
        <dbReference type="Proteomes" id="UP000559027"/>
    </source>
</evidence>
<dbReference type="OrthoDB" id="9984275at2759"/>
<accession>A0A8H5LJX8</accession>
<gene>
    <name evidence="2" type="ORF">D9756_003635</name>
</gene>
<proteinExistence type="predicted"/>
<evidence type="ECO:0000256" key="1">
    <source>
        <dbReference type="SAM" id="MobiDB-lite"/>
    </source>
</evidence>
<feature type="region of interest" description="Disordered" evidence="1">
    <location>
        <begin position="1"/>
        <end position="23"/>
    </location>
</feature>
<name>A0A8H5LJX8_9AGAR</name>
<reference evidence="2 3" key="1">
    <citation type="journal article" date="2020" name="ISME J.">
        <title>Uncovering the hidden diversity of litter-decomposition mechanisms in mushroom-forming fungi.</title>
        <authorList>
            <person name="Floudas D."/>
            <person name="Bentzer J."/>
            <person name="Ahren D."/>
            <person name="Johansson T."/>
            <person name="Persson P."/>
            <person name="Tunlid A."/>
        </authorList>
    </citation>
    <scope>NUCLEOTIDE SEQUENCE [LARGE SCALE GENOMIC DNA]</scope>
    <source>
        <strain evidence="2 3">CBS 146.42</strain>
    </source>
</reference>
<comment type="caution">
    <text evidence="2">The sequence shown here is derived from an EMBL/GenBank/DDBJ whole genome shotgun (WGS) entry which is preliminary data.</text>
</comment>
<evidence type="ECO:0008006" key="4">
    <source>
        <dbReference type="Google" id="ProtNLM"/>
    </source>
</evidence>